<protein>
    <recommendedName>
        <fullName evidence="1">Reverse transcriptase zinc-binding domain-containing protein</fullName>
    </recommendedName>
</protein>
<evidence type="ECO:0000313" key="3">
    <source>
        <dbReference type="Proteomes" id="UP001311915"/>
    </source>
</evidence>
<dbReference type="EMBL" id="JAWPEI010000005">
    <property type="protein sequence ID" value="KAK4727570.1"/>
    <property type="molecule type" value="Genomic_DNA"/>
</dbReference>
<evidence type="ECO:0000313" key="2">
    <source>
        <dbReference type="EMBL" id="KAK4727570.1"/>
    </source>
</evidence>
<dbReference type="InterPro" id="IPR026960">
    <property type="entry name" value="RVT-Znf"/>
</dbReference>
<name>A0AAV9LPA8_9SOLN</name>
<dbReference type="Pfam" id="PF13966">
    <property type="entry name" value="zf-RVT"/>
    <property type="match status" value="1"/>
</dbReference>
<sequence length="63" mass="7813">MANAQGRFTVKSAWQIMRNKQETRRDCELLWNKELPFKINFFLWKVWKRRIATDDNLKKMRII</sequence>
<comment type="caution">
    <text evidence="2">The sequence shown here is derived from an EMBL/GenBank/DDBJ whole genome shotgun (WGS) entry which is preliminary data.</text>
</comment>
<accession>A0AAV9LPA8</accession>
<reference evidence="2 3" key="1">
    <citation type="submission" date="2023-10" db="EMBL/GenBank/DDBJ databases">
        <title>Genome-Wide Identification Analysis in wild type Solanum Pinnatisectum Reveals Some Genes Defensing Phytophthora Infestans.</title>
        <authorList>
            <person name="Sun C."/>
        </authorList>
    </citation>
    <scope>NUCLEOTIDE SEQUENCE [LARGE SCALE GENOMIC DNA]</scope>
    <source>
        <strain evidence="2">LQN</strain>
        <tissue evidence="2">Leaf</tissue>
    </source>
</reference>
<gene>
    <name evidence="2" type="ORF">R3W88_032487</name>
</gene>
<dbReference type="Proteomes" id="UP001311915">
    <property type="component" value="Unassembled WGS sequence"/>
</dbReference>
<feature type="domain" description="Reverse transcriptase zinc-binding" evidence="1">
    <location>
        <begin position="8"/>
        <end position="62"/>
    </location>
</feature>
<keyword evidence="3" id="KW-1185">Reference proteome</keyword>
<dbReference type="AlphaFoldDB" id="A0AAV9LPA8"/>
<evidence type="ECO:0000259" key="1">
    <source>
        <dbReference type="Pfam" id="PF13966"/>
    </source>
</evidence>
<proteinExistence type="predicted"/>
<organism evidence="2 3">
    <name type="scientific">Solanum pinnatisectum</name>
    <name type="common">tansyleaf nightshade</name>
    <dbReference type="NCBI Taxonomy" id="50273"/>
    <lineage>
        <taxon>Eukaryota</taxon>
        <taxon>Viridiplantae</taxon>
        <taxon>Streptophyta</taxon>
        <taxon>Embryophyta</taxon>
        <taxon>Tracheophyta</taxon>
        <taxon>Spermatophyta</taxon>
        <taxon>Magnoliopsida</taxon>
        <taxon>eudicotyledons</taxon>
        <taxon>Gunneridae</taxon>
        <taxon>Pentapetalae</taxon>
        <taxon>asterids</taxon>
        <taxon>lamiids</taxon>
        <taxon>Solanales</taxon>
        <taxon>Solanaceae</taxon>
        <taxon>Solanoideae</taxon>
        <taxon>Solaneae</taxon>
        <taxon>Solanum</taxon>
    </lineage>
</organism>